<protein>
    <submittedName>
        <fullName evidence="1">Uncharacterized protein</fullName>
    </submittedName>
</protein>
<name>A0A5B7GNL2_PORTR</name>
<gene>
    <name evidence="1" type="ORF">E2C01_055856</name>
</gene>
<proteinExistence type="predicted"/>
<reference evidence="1 2" key="1">
    <citation type="submission" date="2019-05" db="EMBL/GenBank/DDBJ databases">
        <title>Another draft genome of Portunus trituberculatus and its Hox gene families provides insights of decapod evolution.</title>
        <authorList>
            <person name="Jeong J.-H."/>
            <person name="Song I."/>
            <person name="Kim S."/>
            <person name="Choi T."/>
            <person name="Kim D."/>
            <person name="Ryu S."/>
            <person name="Kim W."/>
        </authorList>
    </citation>
    <scope>NUCLEOTIDE SEQUENCE [LARGE SCALE GENOMIC DNA]</scope>
    <source>
        <tissue evidence="1">Muscle</tissue>
    </source>
</reference>
<dbReference type="EMBL" id="VSRR010018916">
    <property type="protein sequence ID" value="MPC61780.1"/>
    <property type="molecule type" value="Genomic_DNA"/>
</dbReference>
<dbReference type="AlphaFoldDB" id="A0A5B7GNL2"/>
<sequence>MVSIKTALQDSVLSPTLFGSGVSQTHEHWSVTPALICSLVSHSLLCKGSRCLAARLSPGLLNSRPVVVLSRSICPHAICPTLFLLFVNDLLNQDFSLIHSYAETTTL</sequence>
<evidence type="ECO:0000313" key="2">
    <source>
        <dbReference type="Proteomes" id="UP000324222"/>
    </source>
</evidence>
<dbReference type="Proteomes" id="UP000324222">
    <property type="component" value="Unassembled WGS sequence"/>
</dbReference>
<comment type="caution">
    <text evidence="1">The sequence shown here is derived from an EMBL/GenBank/DDBJ whole genome shotgun (WGS) entry which is preliminary data.</text>
</comment>
<keyword evidence="2" id="KW-1185">Reference proteome</keyword>
<organism evidence="1 2">
    <name type="scientific">Portunus trituberculatus</name>
    <name type="common">Swimming crab</name>
    <name type="synonym">Neptunus trituberculatus</name>
    <dbReference type="NCBI Taxonomy" id="210409"/>
    <lineage>
        <taxon>Eukaryota</taxon>
        <taxon>Metazoa</taxon>
        <taxon>Ecdysozoa</taxon>
        <taxon>Arthropoda</taxon>
        <taxon>Crustacea</taxon>
        <taxon>Multicrustacea</taxon>
        <taxon>Malacostraca</taxon>
        <taxon>Eumalacostraca</taxon>
        <taxon>Eucarida</taxon>
        <taxon>Decapoda</taxon>
        <taxon>Pleocyemata</taxon>
        <taxon>Brachyura</taxon>
        <taxon>Eubrachyura</taxon>
        <taxon>Portunoidea</taxon>
        <taxon>Portunidae</taxon>
        <taxon>Portuninae</taxon>
        <taxon>Portunus</taxon>
    </lineage>
</organism>
<evidence type="ECO:0000313" key="1">
    <source>
        <dbReference type="EMBL" id="MPC61780.1"/>
    </source>
</evidence>
<accession>A0A5B7GNL2</accession>